<dbReference type="InterPro" id="IPR025246">
    <property type="entry name" value="IS30-like_HTH"/>
</dbReference>
<dbReference type="KEGG" id="nneo:PQG83_09655"/>
<dbReference type="GO" id="GO:0005829">
    <property type="term" value="C:cytosol"/>
    <property type="evidence" value="ECO:0007669"/>
    <property type="project" value="TreeGrafter"/>
</dbReference>
<dbReference type="InterPro" id="IPR053392">
    <property type="entry name" value="Transposase_IS30-like"/>
</dbReference>
<evidence type="ECO:0000259" key="2">
    <source>
        <dbReference type="Pfam" id="PF13936"/>
    </source>
</evidence>
<keyword evidence="4" id="KW-1185">Reference proteome</keyword>
<accession>A0AA96GK86</accession>
<dbReference type="EMBL" id="CP116968">
    <property type="protein sequence ID" value="WNM63999.1"/>
    <property type="molecule type" value="Genomic_DNA"/>
</dbReference>
<protein>
    <submittedName>
        <fullName evidence="3">IS30 family transposase</fullName>
    </submittedName>
</protein>
<dbReference type="GO" id="GO:0006310">
    <property type="term" value="P:DNA recombination"/>
    <property type="evidence" value="ECO:0007669"/>
    <property type="project" value="UniProtKB-KW"/>
</dbReference>
<dbReference type="PANTHER" id="PTHR10948">
    <property type="entry name" value="TRANSPOSASE"/>
    <property type="match status" value="1"/>
</dbReference>
<sequence length="179" mass="21820">MRHHTQLTLEQRYQIQVLLNMGHPYQEIATVVGVHKFTISREVQRNQGRRGYRTQQAHRFTLTRCCRKIHSHIPAATWHRINRLFKEEWSPEQISGWLRTSHGPTVSHEWIQKHAYRDKRCQGTLFRHLRCQRQHRKRYGTYSRRGPLPNRISIEHRPAIVERRTRLGDWELIRWWARP</sequence>
<dbReference type="Pfam" id="PF13936">
    <property type="entry name" value="HTH_38"/>
    <property type="match status" value="1"/>
</dbReference>
<dbReference type="PANTHER" id="PTHR10948:SF23">
    <property type="entry name" value="TRANSPOSASE INSI FOR INSERTION SEQUENCE ELEMENT IS30A-RELATED"/>
    <property type="match status" value="1"/>
</dbReference>
<dbReference type="GO" id="GO:0004803">
    <property type="term" value="F:transposase activity"/>
    <property type="evidence" value="ECO:0007669"/>
    <property type="project" value="TreeGrafter"/>
</dbReference>
<proteinExistence type="predicted"/>
<evidence type="ECO:0000313" key="4">
    <source>
        <dbReference type="Proteomes" id="UP001302494"/>
    </source>
</evidence>
<dbReference type="Gene3D" id="1.10.10.60">
    <property type="entry name" value="Homeodomain-like"/>
    <property type="match status" value="1"/>
</dbReference>
<dbReference type="GO" id="GO:0032196">
    <property type="term" value="P:transposition"/>
    <property type="evidence" value="ECO:0007669"/>
    <property type="project" value="TreeGrafter"/>
</dbReference>
<evidence type="ECO:0000256" key="1">
    <source>
        <dbReference type="ARBA" id="ARBA00023172"/>
    </source>
</evidence>
<gene>
    <name evidence="3" type="ORF">PQG83_09655</name>
</gene>
<name>A0AA96GK86_9BACT</name>
<keyword evidence="1" id="KW-0233">DNA recombination</keyword>
<dbReference type="NCBIfam" id="NF033563">
    <property type="entry name" value="transpos_IS30"/>
    <property type="match status" value="1"/>
</dbReference>
<feature type="domain" description="Transposase IS30-like HTH" evidence="2">
    <location>
        <begin position="4"/>
        <end position="46"/>
    </location>
</feature>
<evidence type="ECO:0000313" key="3">
    <source>
        <dbReference type="EMBL" id="WNM63999.1"/>
    </source>
</evidence>
<organism evidence="3 4">
    <name type="scientific">Candidatus Nitrospira neomarina</name>
    <dbReference type="NCBI Taxonomy" id="3020899"/>
    <lineage>
        <taxon>Bacteria</taxon>
        <taxon>Pseudomonadati</taxon>
        <taxon>Nitrospirota</taxon>
        <taxon>Nitrospiria</taxon>
        <taxon>Nitrospirales</taxon>
        <taxon>Nitrospiraceae</taxon>
        <taxon>Nitrospira</taxon>
    </lineage>
</organism>
<dbReference type="AlphaFoldDB" id="A0AA96GK86"/>
<dbReference type="InterPro" id="IPR051917">
    <property type="entry name" value="Transposase-Integrase"/>
</dbReference>
<reference evidence="3 4" key="1">
    <citation type="submission" date="2023-01" db="EMBL/GenBank/DDBJ databases">
        <title>Cultivation and genomic characterization of new, ubiquitous marine nitrite-oxidizing bacteria from the Nitrospirales.</title>
        <authorList>
            <person name="Mueller A.J."/>
            <person name="Daebeler A."/>
            <person name="Herbold C.W."/>
            <person name="Kirkegaard R.H."/>
            <person name="Daims H."/>
        </authorList>
    </citation>
    <scope>NUCLEOTIDE SEQUENCE [LARGE SCALE GENOMIC DNA]</scope>
    <source>
        <strain evidence="3 4">DK</strain>
    </source>
</reference>
<dbReference type="Proteomes" id="UP001302494">
    <property type="component" value="Chromosome"/>
</dbReference>